<dbReference type="PANTHER" id="PTHR38483:SF1">
    <property type="entry name" value="ION TRANSPORT DOMAIN-CONTAINING PROTEIN"/>
    <property type="match status" value="1"/>
</dbReference>
<name>A0AAU9I7Q0_9CILI</name>
<feature type="region of interest" description="Disordered" evidence="1">
    <location>
        <begin position="208"/>
        <end position="227"/>
    </location>
</feature>
<sequence length="227" mass="26387">MNLQTFEYFPASYSPTSSYLTKSSKCRSFINRFYFSKAARIFFAIQILLCLFSMIWVLAHIGSFPEEIWFITLEVIIGSTIISEVMIRMYLLGFKKFFIGCNNICDITLSLICVTEIIIAFTSRSLLDDIEGAIGIMILILRNIVIIWRVFMVINRQRRTRINSVHLEVIGVGDDEERYDKMHENLILNKESIQYIYRPKLESLKEEDEANESSVKTGSIWEGRFGK</sequence>
<accession>A0AAU9I7Q0</accession>
<evidence type="ECO:0000313" key="3">
    <source>
        <dbReference type="EMBL" id="CAG9309990.1"/>
    </source>
</evidence>
<keyword evidence="2" id="KW-1133">Transmembrane helix</keyword>
<organism evidence="3 4">
    <name type="scientific">Blepharisma stoltei</name>
    <dbReference type="NCBI Taxonomy" id="1481888"/>
    <lineage>
        <taxon>Eukaryota</taxon>
        <taxon>Sar</taxon>
        <taxon>Alveolata</taxon>
        <taxon>Ciliophora</taxon>
        <taxon>Postciliodesmatophora</taxon>
        <taxon>Heterotrichea</taxon>
        <taxon>Heterotrichida</taxon>
        <taxon>Blepharismidae</taxon>
        <taxon>Blepharisma</taxon>
    </lineage>
</organism>
<dbReference type="AlphaFoldDB" id="A0AAU9I7Q0"/>
<comment type="caution">
    <text evidence="3">The sequence shown here is derived from an EMBL/GenBank/DDBJ whole genome shotgun (WGS) entry which is preliminary data.</text>
</comment>
<dbReference type="Proteomes" id="UP001162131">
    <property type="component" value="Unassembled WGS sequence"/>
</dbReference>
<evidence type="ECO:0008006" key="5">
    <source>
        <dbReference type="Google" id="ProtNLM"/>
    </source>
</evidence>
<evidence type="ECO:0000256" key="1">
    <source>
        <dbReference type="SAM" id="MobiDB-lite"/>
    </source>
</evidence>
<feature type="transmembrane region" description="Helical" evidence="2">
    <location>
        <begin position="68"/>
        <end position="91"/>
    </location>
</feature>
<protein>
    <recommendedName>
        <fullName evidence="5">Hydrogen voltage-gated channel 1</fullName>
    </recommendedName>
</protein>
<feature type="transmembrane region" description="Helical" evidence="2">
    <location>
        <begin position="133"/>
        <end position="151"/>
    </location>
</feature>
<dbReference type="EMBL" id="CAJZBQ010000001">
    <property type="protein sequence ID" value="CAG9309990.1"/>
    <property type="molecule type" value="Genomic_DNA"/>
</dbReference>
<feature type="transmembrane region" description="Helical" evidence="2">
    <location>
        <begin position="41"/>
        <end position="62"/>
    </location>
</feature>
<feature type="transmembrane region" description="Helical" evidence="2">
    <location>
        <begin position="103"/>
        <end position="121"/>
    </location>
</feature>
<keyword evidence="4" id="KW-1185">Reference proteome</keyword>
<evidence type="ECO:0000313" key="4">
    <source>
        <dbReference type="Proteomes" id="UP001162131"/>
    </source>
</evidence>
<keyword evidence="2" id="KW-0812">Transmembrane</keyword>
<proteinExistence type="predicted"/>
<reference evidence="3" key="1">
    <citation type="submission" date="2021-09" db="EMBL/GenBank/DDBJ databases">
        <authorList>
            <consortium name="AG Swart"/>
            <person name="Singh M."/>
            <person name="Singh A."/>
            <person name="Seah K."/>
            <person name="Emmerich C."/>
        </authorList>
    </citation>
    <scope>NUCLEOTIDE SEQUENCE</scope>
    <source>
        <strain evidence="3">ATCC30299</strain>
    </source>
</reference>
<gene>
    <name evidence="3" type="ORF">BSTOLATCC_MIC204</name>
</gene>
<keyword evidence="2" id="KW-0472">Membrane</keyword>
<evidence type="ECO:0000256" key="2">
    <source>
        <dbReference type="SAM" id="Phobius"/>
    </source>
</evidence>
<dbReference type="PANTHER" id="PTHR38483">
    <property type="entry name" value="CHROMOSOME 1, WHOLE GENOME SHOTGUN SEQUENCE"/>
    <property type="match status" value="1"/>
</dbReference>